<comment type="caution">
    <text evidence="1">The sequence shown here is derived from an EMBL/GenBank/DDBJ whole genome shotgun (WGS) entry which is preliminary data.</text>
</comment>
<organism evidence="1 2">
    <name type="scientific">Brassica cretica</name>
    <name type="common">Mustard</name>
    <dbReference type="NCBI Taxonomy" id="69181"/>
    <lineage>
        <taxon>Eukaryota</taxon>
        <taxon>Viridiplantae</taxon>
        <taxon>Streptophyta</taxon>
        <taxon>Embryophyta</taxon>
        <taxon>Tracheophyta</taxon>
        <taxon>Spermatophyta</taxon>
        <taxon>Magnoliopsida</taxon>
        <taxon>eudicotyledons</taxon>
        <taxon>Gunneridae</taxon>
        <taxon>Pentapetalae</taxon>
        <taxon>rosids</taxon>
        <taxon>malvids</taxon>
        <taxon>Brassicales</taxon>
        <taxon>Brassicaceae</taxon>
        <taxon>Brassiceae</taxon>
        <taxon>Brassica</taxon>
    </lineage>
</organism>
<accession>A0A8S9I7H1</accession>
<evidence type="ECO:0000313" key="1">
    <source>
        <dbReference type="EMBL" id="KAF2565307.1"/>
    </source>
</evidence>
<proteinExistence type="predicted"/>
<gene>
    <name evidence="1" type="ORF">F2Q68_00025524</name>
</gene>
<dbReference type="EMBL" id="QGKW02001911">
    <property type="protein sequence ID" value="KAF2565307.1"/>
    <property type="molecule type" value="Genomic_DNA"/>
</dbReference>
<name>A0A8S9I7H1_BRACR</name>
<evidence type="ECO:0000313" key="2">
    <source>
        <dbReference type="Proteomes" id="UP000712281"/>
    </source>
</evidence>
<dbReference type="Proteomes" id="UP000712281">
    <property type="component" value="Unassembled WGS sequence"/>
</dbReference>
<dbReference type="AlphaFoldDB" id="A0A8S9I7H1"/>
<sequence length="176" mass="19063">MLVSVYAVFISCFPLESSVAAGIISSLSKFEEFSDSLALARVSSNYFKICITRPSRAPACPPEFLKIQNSSALREPKFVASSTLASDSFFVMSIDRCLVVYVDRYFPSGLMETLENSCFFHGKATSSITGSLSIGASNSLSIVASDFSSIDASVECRSMLQSPIPIQLHGRSNKLQ</sequence>
<reference evidence="1" key="1">
    <citation type="submission" date="2019-12" db="EMBL/GenBank/DDBJ databases">
        <title>Genome sequencing and annotation of Brassica cretica.</title>
        <authorList>
            <person name="Studholme D.J."/>
            <person name="Sarris P.F."/>
        </authorList>
    </citation>
    <scope>NUCLEOTIDE SEQUENCE</scope>
    <source>
        <strain evidence="1">PFS-001/15</strain>
        <tissue evidence="1">Leaf</tissue>
    </source>
</reference>
<protein>
    <submittedName>
        <fullName evidence="1">Uncharacterized protein</fullName>
    </submittedName>
</protein>